<name>A0ABU7CIQ5_9TELE</name>
<comment type="caution">
    <text evidence="2">The sequence shown here is derived from an EMBL/GenBank/DDBJ whole genome shotgun (WGS) entry which is preliminary data.</text>
</comment>
<evidence type="ECO:0000313" key="2">
    <source>
        <dbReference type="EMBL" id="MED6262522.1"/>
    </source>
</evidence>
<feature type="transmembrane region" description="Helical" evidence="1">
    <location>
        <begin position="26"/>
        <end position="46"/>
    </location>
</feature>
<proteinExistence type="predicted"/>
<evidence type="ECO:0000313" key="3">
    <source>
        <dbReference type="Proteomes" id="UP001345963"/>
    </source>
</evidence>
<accession>A0ABU7CIQ5</accession>
<dbReference type="Proteomes" id="UP001345963">
    <property type="component" value="Unassembled WGS sequence"/>
</dbReference>
<organism evidence="2 3">
    <name type="scientific">Ataeniobius toweri</name>
    <dbReference type="NCBI Taxonomy" id="208326"/>
    <lineage>
        <taxon>Eukaryota</taxon>
        <taxon>Metazoa</taxon>
        <taxon>Chordata</taxon>
        <taxon>Craniata</taxon>
        <taxon>Vertebrata</taxon>
        <taxon>Euteleostomi</taxon>
        <taxon>Actinopterygii</taxon>
        <taxon>Neopterygii</taxon>
        <taxon>Teleostei</taxon>
        <taxon>Neoteleostei</taxon>
        <taxon>Acanthomorphata</taxon>
        <taxon>Ovalentaria</taxon>
        <taxon>Atherinomorphae</taxon>
        <taxon>Cyprinodontiformes</taxon>
        <taxon>Goodeidae</taxon>
        <taxon>Ataeniobius</taxon>
    </lineage>
</organism>
<keyword evidence="1" id="KW-0472">Membrane</keyword>
<feature type="transmembrane region" description="Helical" evidence="1">
    <location>
        <begin position="208"/>
        <end position="227"/>
    </location>
</feature>
<keyword evidence="1" id="KW-0812">Transmembrane</keyword>
<reference evidence="2 3" key="1">
    <citation type="submission" date="2021-07" db="EMBL/GenBank/DDBJ databases">
        <authorList>
            <person name="Palmer J.M."/>
        </authorList>
    </citation>
    <scope>NUCLEOTIDE SEQUENCE [LARGE SCALE GENOMIC DNA]</scope>
    <source>
        <strain evidence="2 3">AT_MEX2019</strain>
        <tissue evidence="2">Muscle</tissue>
    </source>
</reference>
<sequence>MGLALQQLTAMLIKRFHHSRRDWKGLISQLLLPVLFVLVGMGLGSIKSDVQHYPELVLSPALYNVGPSYSFFSNQNPESSHLVDTMMSFPGIDNACLDKSDNQVCTRSTNNWSSTGNVSKPFSVCKCTQQEQICDKNNSQPPYKKVPSSQIVYNLTGFSVENYLVATANDFIRNRYGGFTFGMPLPPDLRMDLKGVPKNRTLSKVTSFFYLPTVSSYHFICCAYAFLKANI</sequence>
<keyword evidence="3" id="KW-1185">Reference proteome</keyword>
<keyword evidence="1" id="KW-1133">Transmembrane helix</keyword>
<gene>
    <name evidence="2" type="ORF">ATANTOWER_020940</name>
</gene>
<dbReference type="EMBL" id="JAHUTI010092978">
    <property type="protein sequence ID" value="MED6262522.1"/>
    <property type="molecule type" value="Genomic_DNA"/>
</dbReference>
<evidence type="ECO:0000256" key="1">
    <source>
        <dbReference type="SAM" id="Phobius"/>
    </source>
</evidence>
<protein>
    <submittedName>
        <fullName evidence="2">Uncharacterized protein</fullName>
    </submittedName>
</protein>